<dbReference type="EMBL" id="AMRV01000004">
    <property type="protein sequence ID" value="EMD83114.1"/>
    <property type="molecule type" value="Genomic_DNA"/>
</dbReference>
<protein>
    <submittedName>
        <fullName evidence="2">Uncharacterized protein</fullName>
    </submittedName>
</protein>
<dbReference type="AlphaFoldDB" id="M2T991"/>
<dbReference type="Proteomes" id="UP000011717">
    <property type="component" value="Unassembled WGS sequence"/>
</dbReference>
<keyword evidence="1" id="KW-0472">Membrane</keyword>
<dbReference type="RefSeq" id="WP_008601858.1">
    <property type="nucleotide sequence ID" value="NZ_AMRV01000004.1"/>
</dbReference>
<evidence type="ECO:0000313" key="2">
    <source>
        <dbReference type="EMBL" id="EMD83114.1"/>
    </source>
</evidence>
<feature type="transmembrane region" description="Helical" evidence="1">
    <location>
        <begin position="28"/>
        <end position="45"/>
    </location>
</feature>
<organism evidence="2 3">
    <name type="scientific">Pacificimonas flava</name>
    <dbReference type="NCBI Taxonomy" id="1234595"/>
    <lineage>
        <taxon>Bacteria</taxon>
        <taxon>Pseudomonadati</taxon>
        <taxon>Pseudomonadota</taxon>
        <taxon>Alphaproteobacteria</taxon>
        <taxon>Sphingomonadales</taxon>
        <taxon>Sphingosinicellaceae</taxon>
        <taxon>Pacificimonas</taxon>
    </lineage>
</organism>
<feature type="transmembrane region" description="Helical" evidence="1">
    <location>
        <begin position="148"/>
        <end position="168"/>
    </location>
</feature>
<sequence length="193" mass="20039">MDLVLPLLLIVLSAGLLRYSWGLPQRSGPLNAGAWLIGAAALFVLTRRDGAWGLSVGLSAALVATVILLGWAAIRSPGRRAQERGPERATERATRVRGNFTPEPTALGRRSAWFLLSVPGAAGAALLWAVAGQGLARAGGWHSADSGALPFLLMPTVWGLLAGGMLMASGLRGGLFWLIAASIPAAAILMLTI</sequence>
<dbReference type="OrthoDB" id="7573860at2"/>
<feature type="transmembrane region" description="Helical" evidence="1">
    <location>
        <begin position="52"/>
        <end position="74"/>
    </location>
</feature>
<gene>
    <name evidence="2" type="ORF">C725_1712</name>
</gene>
<reference evidence="2 3" key="1">
    <citation type="journal article" date="2013" name="Genome Announc.">
        <title>Draft Genome Sequence of Strain JLT2015T, Belonging to the Family Sphingomonadaceae of the Alphaproteobacteria.</title>
        <authorList>
            <person name="Tang K."/>
            <person name="Liu K."/>
            <person name="Li S."/>
            <person name="Jiao N."/>
        </authorList>
    </citation>
    <scope>NUCLEOTIDE SEQUENCE [LARGE SCALE GENOMIC DNA]</scope>
    <source>
        <strain evidence="2 3">JLT2015</strain>
    </source>
</reference>
<keyword evidence="1" id="KW-0812">Transmembrane</keyword>
<keyword evidence="3" id="KW-1185">Reference proteome</keyword>
<keyword evidence="1" id="KW-1133">Transmembrane helix</keyword>
<comment type="caution">
    <text evidence="2">The sequence shown here is derived from an EMBL/GenBank/DDBJ whole genome shotgun (WGS) entry which is preliminary data.</text>
</comment>
<evidence type="ECO:0000313" key="3">
    <source>
        <dbReference type="Proteomes" id="UP000011717"/>
    </source>
</evidence>
<feature type="transmembrane region" description="Helical" evidence="1">
    <location>
        <begin position="174"/>
        <end position="192"/>
    </location>
</feature>
<proteinExistence type="predicted"/>
<accession>M2T991</accession>
<evidence type="ECO:0000256" key="1">
    <source>
        <dbReference type="SAM" id="Phobius"/>
    </source>
</evidence>
<name>M2T991_9SPHN</name>
<feature type="transmembrane region" description="Helical" evidence="1">
    <location>
        <begin position="112"/>
        <end position="136"/>
    </location>
</feature>